<keyword evidence="1" id="KW-0472">Membrane</keyword>
<dbReference type="RefSeq" id="XP_056845155.1">
    <property type="nucleotide sequence ID" value="XM_056989175.1"/>
</dbReference>
<dbReference type="Proteomes" id="UP000504610">
    <property type="component" value="Chromosome 6"/>
</dbReference>
<dbReference type="KEGG" id="rsz:130496757"/>
<dbReference type="AlphaFoldDB" id="A0A9W3C0N4"/>
<keyword evidence="1" id="KW-1133">Transmembrane helix</keyword>
<evidence type="ECO:0000313" key="2">
    <source>
        <dbReference type="Proteomes" id="UP000504610"/>
    </source>
</evidence>
<dbReference type="PANTHER" id="PTHR31170:SF25">
    <property type="entry name" value="BNAA09G04570D PROTEIN"/>
    <property type="match status" value="1"/>
</dbReference>
<keyword evidence="2" id="KW-1185">Reference proteome</keyword>
<protein>
    <submittedName>
        <fullName evidence="3">UPF0481 protein At3g02645</fullName>
    </submittedName>
</protein>
<dbReference type="PANTHER" id="PTHR31170">
    <property type="entry name" value="BNAC04G53230D PROTEIN"/>
    <property type="match status" value="1"/>
</dbReference>
<dbReference type="Pfam" id="PF03140">
    <property type="entry name" value="DUF247"/>
    <property type="match status" value="1"/>
</dbReference>
<keyword evidence="1" id="KW-0812">Transmembrane</keyword>
<dbReference type="InterPro" id="IPR004158">
    <property type="entry name" value="DUF247_pln"/>
</dbReference>
<reference evidence="2" key="1">
    <citation type="journal article" date="2019" name="Database">
        <title>The radish genome database (RadishGD): an integrated information resource for radish genomics.</title>
        <authorList>
            <person name="Yu H.J."/>
            <person name="Baek S."/>
            <person name="Lee Y.J."/>
            <person name="Cho A."/>
            <person name="Mun J.H."/>
        </authorList>
    </citation>
    <scope>NUCLEOTIDE SEQUENCE [LARGE SCALE GENOMIC DNA]</scope>
    <source>
        <strain evidence="2">cv. WK10039</strain>
    </source>
</reference>
<sequence>MFPKKPTDSSTTHQHSFDEARWVNNVRKSLDAELEEQHPLEQVTVSIFTVPKALMCSTHRDSYTPQRVSIGPYHCLKPELHETERYKLAIAKKFRNQSKSFMFHYLVEKLHSMEAKIRACYHKHINLNEETLLWIMAIDSSFLIEFLKVYYSFGKVETLINRAGHNEILRDIMMIENQIPLFVLRKTLEVQLESTEAAADDLLLSILTGLCRDLSPLVIKFEDDQILKARFREFNHILDFLYQMIVPRIQEEEEEEEEENRAGNNGEKRGCKFLRETKLQFKRVFASRPADIILRLPWRVVSNLPGFIALSYLFTRQENEATATTVSVFDMEKPPLVEELTIPSVSELHKAGVKFKPTQNGNVSTVSFDSNTGHFHLPVINLDINTDTVLRNLVAYEASNTSGGPLVFTRYTELINGIIDSDEDVRLLREQGVLVSRLKSDEEAAEMWNGMSKSVRLTKVGFLDKTIEDVNRYYTGRWMVKIGRFVDVYVYGSWKILAFLGAVLLLILVSLQVLSLVFGSLRLFGLRTG</sequence>
<gene>
    <name evidence="3" type="primary">LOC130496757</name>
</gene>
<name>A0A9W3C0N4_RAPSA</name>
<proteinExistence type="predicted"/>
<organism evidence="2 3">
    <name type="scientific">Raphanus sativus</name>
    <name type="common">Radish</name>
    <name type="synonym">Raphanus raphanistrum var. sativus</name>
    <dbReference type="NCBI Taxonomy" id="3726"/>
    <lineage>
        <taxon>Eukaryota</taxon>
        <taxon>Viridiplantae</taxon>
        <taxon>Streptophyta</taxon>
        <taxon>Embryophyta</taxon>
        <taxon>Tracheophyta</taxon>
        <taxon>Spermatophyta</taxon>
        <taxon>Magnoliopsida</taxon>
        <taxon>eudicotyledons</taxon>
        <taxon>Gunneridae</taxon>
        <taxon>Pentapetalae</taxon>
        <taxon>rosids</taxon>
        <taxon>malvids</taxon>
        <taxon>Brassicales</taxon>
        <taxon>Brassicaceae</taxon>
        <taxon>Brassiceae</taxon>
        <taxon>Raphanus</taxon>
    </lineage>
</organism>
<evidence type="ECO:0000256" key="1">
    <source>
        <dbReference type="SAM" id="Phobius"/>
    </source>
</evidence>
<accession>A0A9W3C0N4</accession>
<dbReference type="OrthoDB" id="2356035at2759"/>
<reference evidence="3" key="2">
    <citation type="submission" date="2025-08" db="UniProtKB">
        <authorList>
            <consortium name="RefSeq"/>
        </authorList>
    </citation>
    <scope>IDENTIFICATION</scope>
    <source>
        <tissue evidence="3">Leaf</tissue>
    </source>
</reference>
<evidence type="ECO:0000313" key="3">
    <source>
        <dbReference type="RefSeq" id="XP_056845155.1"/>
    </source>
</evidence>
<dbReference type="GeneID" id="130496757"/>
<feature type="transmembrane region" description="Helical" evidence="1">
    <location>
        <begin position="496"/>
        <end position="518"/>
    </location>
</feature>